<reference evidence="1" key="2">
    <citation type="journal article" date="2024" name="Plant">
        <title>Genomic evolution and insights into agronomic trait innovations of Sesamum species.</title>
        <authorList>
            <person name="Miao H."/>
            <person name="Wang L."/>
            <person name="Qu L."/>
            <person name="Liu H."/>
            <person name="Sun Y."/>
            <person name="Le M."/>
            <person name="Wang Q."/>
            <person name="Wei S."/>
            <person name="Zheng Y."/>
            <person name="Lin W."/>
            <person name="Duan Y."/>
            <person name="Cao H."/>
            <person name="Xiong S."/>
            <person name="Wang X."/>
            <person name="Wei L."/>
            <person name="Li C."/>
            <person name="Ma Q."/>
            <person name="Ju M."/>
            <person name="Zhao R."/>
            <person name="Li G."/>
            <person name="Mu C."/>
            <person name="Tian Q."/>
            <person name="Mei H."/>
            <person name="Zhang T."/>
            <person name="Gao T."/>
            <person name="Zhang H."/>
        </authorList>
    </citation>
    <scope>NUCLEOTIDE SEQUENCE</scope>
    <source>
        <strain evidence="1">G01</strain>
    </source>
</reference>
<name>A0AAW2KE10_9LAMI</name>
<reference evidence="1" key="1">
    <citation type="submission" date="2020-06" db="EMBL/GenBank/DDBJ databases">
        <authorList>
            <person name="Li T."/>
            <person name="Hu X."/>
            <person name="Zhang T."/>
            <person name="Song X."/>
            <person name="Zhang H."/>
            <person name="Dai N."/>
            <person name="Sheng W."/>
            <person name="Hou X."/>
            <person name="Wei L."/>
        </authorList>
    </citation>
    <scope>NUCLEOTIDE SEQUENCE</scope>
    <source>
        <strain evidence="1">G01</strain>
        <tissue evidence="1">Leaf</tissue>
    </source>
</reference>
<organism evidence="1">
    <name type="scientific">Sesamum angustifolium</name>
    <dbReference type="NCBI Taxonomy" id="2727405"/>
    <lineage>
        <taxon>Eukaryota</taxon>
        <taxon>Viridiplantae</taxon>
        <taxon>Streptophyta</taxon>
        <taxon>Embryophyta</taxon>
        <taxon>Tracheophyta</taxon>
        <taxon>Spermatophyta</taxon>
        <taxon>Magnoliopsida</taxon>
        <taxon>eudicotyledons</taxon>
        <taxon>Gunneridae</taxon>
        <taxon>Pentapetalae</taxon>
        <taxon>asterids</taxon>
        <taxon>lamiids</taxon>
        <taxon>Lamiales</taxon>
        <taxon>Pedaliaceae</taxon>
        <taxon>Sesamum</taxon>
    </lineage>
</organism>
<proteinExistence type="predicted"/>
<dbReference type="EMBL" id="JACGWK010000143">
    <property type="protein sequence ID" value="KAL0305144.1"/>
    <property type="molecule type" value="Genomic_DNA"/>
</dbReference>
<gene>
    <name evidence="1" type="ORF">Sangu_3048600</name>
</gene>
<protein>
    <submittedName>
        <fullName evidence="1">Uncharacterized protein</fullName>
    </submittedName>
</protein>
<comment type="caution">
    <text evidence="1">The sequence shown here is derived from an EMBL/GenBank/DDBJ whole genome shotgun (WGS) entry which is preliminary data.</text>
</comment>
<evidence type="ECO:0000313" key="1">
    <source>
        <dbReference type="EMBL" id="KAL0305144.1"/>
    </source>
</evidence>
<sequence length="107" mass="12842">MRFFKAQEYSKAFKAKIESFVKDTIKLALRNFGTPGGTALPFIYSLHQRRKALHGYSRKSCEAGEFQTRHIKVFNLKYQEYWCYYEEHVEEAQRIFPNVSSRWLFFV</sequence>
<accession>A0AAW2KE10</accession>
<dbReference type="AlphaFoldDB" id="A0AAW2KE10"/>